<dbReference type="EMBL" id="CABFNS010000698">
    <property type="protein sequence ID" value="VUC22918.1"/>
    <property type="molecule type" value="Genomic_DNA"/>
</dbReference>
<name>A0ABY6TW80_BIOOC</name>
<evidence type="ECO:0000313" key="1">
    <source>
        <dbReference type="EMBL" id="VUC22918.1"/>
    </source>
</evidence>
<dbReference type="SUPFAM" id="SSF51905">
    <property type="entry name" value="FAD/NAD(P)-binding domain"/>
    <property type="match status" value="1"/>
</dbReference>
<protein>
    <recommendedName>
        <fullName evidence="3">FAD-binding domain-containing protein</fullName>
    </recommendedName>
</protein>
<accession>A0ABY6TW80</accession>
<sequence length="94" mass="10204">MSLSGLGYKTIHKIDLNLESITYTFDENKMVLDRAEKSGSATIIDTLRLWSKGRIMLMGDSAHCLSLIPGQGACMALASAELLSIELTNTKDIA</sequence>
<gene>
    <name evidence="1" type="ORF">CLO192961_LOCUS98176</name>
</gene>
<dbReference type="Proteomes" id="UP000766486">
    <property type="component" value="Unassembled WGS sequence"/>
</dbReference>
<evidence type="ECO:0000313" key="2">
    <source>
        <dbReference type="Proteomes" id="UP000766486"/>
    </source>
</evidence>
<dbReference type="InterPro" id="IPR036188">
    <property type="entry name" value="FAD/NAD-bd_sf"/>
</dbReference>
<keyword evidence="2" id="KW-1185">Reference proteome</keyword>
<organism evidence="1 2">
    <name type="scientific">Bionectria ochroleuca</name>
    <name type="common">Gliocladium roseum</name>
    <dbReference type="NCBI Taxonomy" id="29856"/>
    <lineage>
        <taxon>Eukaryota</taxon>
        <taxon>Fungi</taxon>
        <taxon>Dikarya</taxon>
        <taxon>Ascomycota</taxon>
        <taxon>Pezizomycotina</taxon>
        <taxon>Sordariomycetes</taxon>
        <taxon>Hypocreomycetidae</taxon>
        <taxon>Hypocreales</taxon>
        <taxon>Bionectriaceae</taxon>
        <taxon>Clonostachys</taxon>
    </lineage>
</organism>
<reference evidence="1 2" key="1">
    <citation type="submission" date="2019-06" db="EMBL/GenBank/DDBJ databases">
        <authorList>
            <person name="Broberg M."/>
        </authorList>
    </citation>
    <scope>NUCLEOTIDE SEQUENCE [LARGE SCALE GENOMIC DNA]</scope>
</reference>
<dbReference type="Gene3D" id="3.50.50.60">
    <property type="entry name" value="FAD/NAD(P)-binding domain"/>
    <property type="match status" value="1"/>
</dbReference>
<evidence type="ECO:0008006" key="3">
    <source>
        <dbReference type="Google" id="ProtNLM"/>
    </source>
</evidence>
<proteinExistence type="predicted"/>
<comment type="caution">
    <text evidence="1">The sequence shown here is derived from an EMBL/GenBank/DDBJ whole genome shotgun (WGS) entry which is preliminary data.</text>
</comment>